<keyword evidence="2 4" id="KW-0238">DNA-binding</keyword>
<keyword evidence="7" id="KW-1185">Reference proteome</keyword>
<comment type="caution">
    <text evidence="6">The sequence shown here is derived from an EMBL/GenBank/DDBJ whole genome shotgun (WGS) entry which is preliminary data.</text>
</comment>
<evidence type="ECO:0000313" key="7">
    <source>
        <dbReference type="Proteomes" id="UP000253741"/>
    </source>
</evidence>
<dbReference type="PANTHER" id="PTHR30055:SF234">
    <property type="entry name" value="HTH-TYPE TRANSCRIPTIONAL REGULATOR BETI"/>
    <property type="match status" value="1"/>
</dbReference>
<dbReference type="GO" id="GO:0000976">
    <property type="term" value="F:transcription cis-regulatory region binding"/>
    <property type="evidence" value="ECO:0007669"/>
    <property type="project" value="TreeGrafter"/>
</dbReference>
<dbReference type="AlphaFoldDB" id="A0A370BC92"/>
<gene>
    <name evidence="6" type="ORF">DVH02_11815</name>
</gene>
<evidence type="ECO:0000259" key="5">
    <source>
        <dbReference type="PROSITE" id="PS50977"/>
    </source>
</evidence>
<keyword evidence="1" id="KW-0805">Transcription regulation</keyword>
<dbReference type="SUPFAM" id="SSF48498">
    <property type="entry name" value="Tetracyclin repressor-like, C-terminal domain"/>
    <property type="match status" value="1"/>
</dbReference>
<dbReference type="OrthoDB" id="3784817at2"/>
<dbReference type="Gene3D" id="1.10.357.10">
    <property type="entry name" value="Tetracycline Repressor, domain 2"/>
    <property type="match status" value="1"/>
</dbReference>
<keyword evidence="3" id="KW-0804">Transcription</keyword>
<feature type="domain" description="HTH tetR-type" evidence="5">
    <location>
        <begin position="5"/>
        <end position="65"/>
    </location>
</feature>
<protein>
    <submittedName>
        <fullName evidence="6">TetR/AcrR family transcriptional regulator</fullName>
    </submittedName>
</protein>
<dbReference type="Pfam" id="PF00440">
    <property type="entry name" value="TetR_N"/>
    <property type="match status" value="1"/>
</dbReference>
<evidence type="ECO:0000256" key="4">
    <source>
        <dbReference type="PROSITE-ProRule" id="PRU00335"/>
    </source>
</evidence>
<evidence type="ECO:0000313" key="6">
    <source>
        <dbReference type="EMBL" id="RDG37999.1"/>
    </source>
</evidence>
<reference evidence="6 7" key="1">
    <citation type="submission" date="2018-07" db="EMBL/GenBank/DDBJ databases">
        <title>Streptomyces species from bats.</title>
        <authorList>
            <person name="Dunlap C."/>
        </authorList>
    </citation>
    <scope>NUCLEOTIDE SEQUENCE [LARGE SCALE GENOMIC DNA]</scope>
    <source>
        <strain evidence="6 7">AC230</strain>
    </source>
</reference>
<accession>A0A370BC92</accession>
<dbReference type="SUPFAM" id="SSF46689">
    <property type="entry name" value="Homeodomain-like"/>
    <property type="match status" value="1"/>
</dbReference>
<organism evidence="6 7">
    <name type="scientific">Streptomyces corynorhini</name>
    <dbReference type="NCBI Taxonomy" id="2282652"/>
    <lineage>
        <taxon>Bacteria</taxon>
        <taxon>Bacillati</taxon>
        <taxon>Actinomycetota</taxon>
        <taxon>Actinomycetes</taxon>
        <taxon>Kitasatosporales</taxon>
        <taxon>Streptomycetaceae</taxon>
        <taxon>Streptomyces</taxon>
    </lineage>
</organism>
<dbReference type="InterPro" id="IPR036271">
    <property type="entry name" value="Tet_transcr_reg_TetR-rel_C_sf"/>
</dbReference>
<proteinExistence type="predicted"/>
<dbReference type="GO" id="GO:0003700">
    <property type="term" value="F:DNA-binding transcription factor activity"/>
    <property type="evidence" value="ECO:0007669"/>
    <property type="project" value="TreeGrafter"/>
</dbReference>
<evidence type="ECO:0000256" key="1">
    <source>
        <dbReference type="ARBA" id="ARBA00023015"/>
    </source>
</evidence>
<feature type="DNA-binding region" description="H-T-H motif" evidence="4">
    <location>
        <begin position="28"/>
        <end position="47"/>
    </location>
</feature>
<name>A0A370BC92_9ACTN</name>
<sequence>MPSRDETRRRVIEVASRLLADGGPSAVTTRAVCAGSGIQAPTLYRLFGDMDGLFKAVAADGFERYLADKSELKRHADPVDDLRAGWDLHVGFGLENPGHYLIMFGGARPEAPIPAAKSALDILRGLIQRIAEAGKLAVPVPLAAEMTHAAALGATLSLLGSPAEAHEPGLSVRLRESVIAGIVADVPADVAEPAPRATALAAVLDHAPTELTPGERLLLDELLSRLATRTSPTVAGESAP</sequence>
<evidence type="ECO:0000256" key="3">
    <source>
        <dbReference type="ARBA" id="ARBA00023163"/>
    </source>
</evidence>
<dbReference type="Proteomes" id="UP000253741">
    <property type="component" value="Unassembled WGS sequence"/>
</dbReference>
<dbReference type="InterPro" id="IPR001647">
    <property type="entry name" value="HTH_TetR"/>
</dbReference>
<dbReference type="InterPro" id="IPR050109">
    <property type="entry name" value="HTH-type_TetR-like_transc_reg"/>
</dbReference>
<dbReference type="PANTHER" id="PTHR30055">
    <property type="entry name" value="HTH-TYPE TRANSCRIPTIONAL REGULATOR RUTR"/>
    <property type="match status" value="1"/>
</dbReference>
<dbReference type="InterPro" id="IPR009057">
    <property type="entry name" value="Homeodomain-like_sf"/>
</dbReference>
<evidence type="ECO:0000256" key="2">
    <source>
        <dbReference type="ARBA" id="ARBA00023125"/>
    </source>
</evidence>
<dbReference type="PROSITE" id="PS50977">
    <property type="entry name" value="HTH_TETR_2"/>
    <property type="match status" value="1"/>
</dbReference>
<dbReference type="EMBL" id="QQNA01000080">
    <property type="protein sequence ID" value="RDG37999.1"/>
    <property type="molecule type" value="Genomic_DNA"/>
</dbReference>
<dbReference type="RefSeq" id="WP_114623739.1">
    <property type="nucleotide sequence ID" value="NZ_QQNA01000080.1"/>
</dbReference>